<dbReference type="Gene3D" id="2.30.30.100">
    <property type="match status" value="1"/>
</dbReference>
<dbReference type="SMART" id="SM00651">
    <property type="entry name" value="Sm"/>
    <property type="match status" value="1"/>
</dbReference>
<dbReference type="GO" id="GO:0003723">
    <property type="term" value="F:RNA binding"/>
    <property type="evidence" value="ECO:0007669"/>
    <property type="project" value="InterPro"/>
</dbReference>
<dbReference type="GO" id="GO:0005681">
    <property type="term" value="C:spliceosomal complex"/>
    <property type="evidence" value="ECO:0007669"/>
    <property type="project" value="UniProtKB-ARBA"/>
</dbReference>
<feature type="domain" description="Sm" evidence="13">
    <location>
        <begin position="35"/>
        <end position="117"/>
    </location>
</feature>
<evidence type="ECO:0000256" key="12">
    <source>
        <dbReference type="RuleBase" id="RU365051"/>
    </source>
</evidence>
<evidence type="ECO:0000256" key="6">
    <source>
        <dbReference type="ARBA" id="ARBA00023187"/>
    </source>
</evidence>
<dbReference type="AlphaFoldDB" id="A0A6A6H6H5"/>
<dbReference type="OrthoDB" id="437526at2759"/>
<reference evidence="14" key="1">
    <citation type="journal article" date="2020" name="Stud. Mycol.">
        <title>101 Dothideomycetes genomes: a test case for predicting lifestyles and emergence of pathogens.</title>
        <authorList>
            <person name="Haridas S."/>
            <person name="Albert R."/>
            <person name="Binder M."/>
            <person name="Bloem J."/>
            <person name="Labutti K."/>
            <person name="Salamov A."/>
            <person name="Andreopoulos B."/>
            <person name="Baker S."/>
            <person name="Barry K."/>
            <person name="Bills G."/>
            <person name="Bluhm B."/>
            <person name="Cannon C."/>
            <person name="Castanera R."/>
            <person name="Culley D."/>
            <person name="Daum C."/>
            <person name="Ezra D."/>
            <person name="Gonzalez J."/>
            <person name="Henrissat B."/>
            <person name="Kuo A."/>
            <person name="Liang C."/>
            <person name="Lipzen A."/>
            <person name="Lutzoni F."/>
            <person name="Magnuson J."/>
            <person name="Mondo S."/>
            <person name="Nolan M."/>
            <person name="Ohm R."/>
            <person name="Pangilinan J."/>
            <person name="Park H.-J."/>
            <person name="Ramirez L."/>
            <person name="Alfaro M."/>
            <person name="Sun H."/>
            <person name="Tritt A."/>
            <person name="Yoshinaga Y."/>
            <person name="Zwiers L.-H."/>
            <person name="Turgeon B."/>
            <person name="Goodwin S."/>
            <person name="Spatafora J."/>
            <person name="Crous P."/>
            <person name="Grigoriev I."/>
        </authorList>
    </citation>
    <scope>NUCLEOTIDE SEQUENCE</scope>
    <source>
        <strain evidence="14">Tuck. ex Michener</strain>
    </source>
</reference>
<dbReference type="FunFam" id="2.30.30.100:FF:000018">
    <property type="entry name" value="Small nuclear ribonucleoprotein Sm D2"/>
    <property type="match status" value="1"/>
</dbReference>
<evidence type="ECO:0000256" key="1">
    <source>
        <dbReference type="ARBA" id="ARBA00004123"/>
    </source>
</evidence>
<evidence type="ECO:0000256" key="4">
    <source>
        <dbReference type="ARBA" id="ARBA00022490"/>
    </source>
</evidence>
<name>A0A6A6H6H5_VIRVR</name>
<dbReference type="InterPro" id="IPR001163">
    <property type="entry name" value="Sm_dom_euk/arc"/>
</dbReference>
<evidence type="ECO:0000256" key="10">
    <source>
        <dbReference type="ARBA" id="ARBA00058057"/>
    </source>
</evidence>
<comment type="similarity">
    <text evidence="3 12">Belongs to the snRNP core protein family.</text>
</comment>
<evidence type="ECO:0000259" key="13">
    <source>
        <dbReference type="PROSITE" id="PS52002"/>
    </source>
</evidence>
<keyword evidence="5 12" id="KW-0507">mRNA processing</keyword>
<evidence type="ECO:0000256" key="11">
    <source>
        <dbReference type="ARBA" id="ARBA00070085"/>
    </source>
</evidence>
<dbReference type="GO" id="GO:0000398">
    <property type="term" value="P:mRNA splicing, via spliceosome"/>
    <property type="evidence" value="ECO:0007669"/>
    <property type="project" value="UniProtKB-ARBA"/>
</dbReference>
<gene>
    <name evidence="14" type="ORF">EV356DRAFT_210164</name>
</gene>
<dbReference type="Proteomes" id="UP000800092">
    <property type="component" value="Unassembled WGS sequence"/>
</dbReference>
<keyword evidence="7 12" id="KW-0539">Nucleus</keyword>
<keyword evidence="6 12" id="KW-0508">mRNA splicing</keyword>
<dbReference type="PROSITE" id="PS52002">
    <property type="entry name" value="SM"/>
    <property type="match status" value="1"/>
</dbReference>
<evidence type="ECO:0000256" key="3">
    <source>
        <dbReference type="ARBA" id="ARBA00008146"/>
    </source>
</evidence>
<dbReference type="Pfam" id="PF01423">
    <property type="entry name" value="LSM"/>
    <property type="match status" value="1"/>
</dbReference>
<accession>A0A6A6H6H5</accession>
<evidence type="ECO:0000256" key="5">
    <source>
        <dbReference type="ARBA" id="ARBA00022664"/>
    </source>
</evidence>
<dbReference type="InterPro" id="IPR010920">
    <property type="entry name" value="LSM_dom_sf"/>
</dbReference>
<proteinExistence type="inferred from homology"/>
<dbReference type="SUPFAM" id="SSF50182">
    <property type="entry name" value="Sm-like ribonucleoproteins"/>
    <property type="match status" value="1"/>
</dbReference>
<sequence length="117" mass="13426">MPETNVQELLNKPRHELNEYEIAKVEEHEFSSGPLSILQTAVRSHTQVLISCRNNRKLLARVKAFDRHCNMVLENVKEMWTETPRLAGGGKGRQVNKDRFISKLFLRGDSVILVLLS</sequence>
<comment type="subcellular location">
    <subcellularLocation>
        <location evidence="2">Cytoplasm</location>
        <location evidence="2">Cytosol</location>
    </subcellularLocation>
    <subcellularLocation>
        <location evidence="1 12">Nucleus</location>
    </subcellularLocation>
</comment>
<dbReference type="InterPro" id="IPR027248">
    <property type="entry name" value="Sm_D2"/>
</dbReference>
<dbReference type="GO" id="GO:0005685">
    <property type="term" value="C:U1 snRNP"/>
    <property type="evidence" value="ECO:0007669"/>
    <property type="project" value="UniProtKB-ARBA"/>
</dbReference>
<keyword evidence="4" id="KW-0963">Cytoplasm</keyword>
<evidence type="ECO:0000256" key="8">
    <source>
        <dbReference type="ARBA" id="ARBA00023274"/>
    </source>
</evidence>
<keyword evidence="15" id="KW-1185">Reference proteome</keyword>
<evidence type="ECO:0000313" key="15">
    <source>
        <dbReference type="Proteomes" id="UP000800092"/>
    </source>
</evidence>
<comment type="function">
    <text evidence="10">Plays a role in pre-mRNA splicing as a core component of the spliceosomal U1, U2, U4 and U5 small nuclear ribonucleoproteins (snRNPs), the building blocks of the spliceosome.</text>
</comment>
<organism evidence="14 15">
    <name type="scientific">Viridothelium virens</name>
    <name type="common">Speckled blister lichen</name>
    <name type="synonym">Trypethelium virens</name>
    <dbReference type="NCBI Taxonomy" id="1048519"/>
    <lineage>
        <taxon>Eukaryota</taxon>
        <taxon>Fungi</taxon>
        <taxon>Dikarya</taxon>
        <taxon>Ascomycota</taxon>
        <taxon>Pezizomycotina</taxon>
        <taxon>Dothideomycetes</taxon>
        <taxon>Dothideomycetes incertae sedis</taxon>
        <taxon>Trypetheliales</taxon>
        <taxon>Trypetheliaceae</taxon>
        <taxon>Viridothelium</taxon>
    </lineage>
</organism>
<dbReference type="EMBL" id="ML991807">
    <property type="protein sequence ID" value="KAF2233428.1"/>
    <property type="molecule type" value="Genomic_DNA"/>
</dbReference>
<dbReference type="PANTHER" id="PTHR12777">
    <property type="entry name" value="SMALL NUCLEAR RIBONUCLEOPROTEIN SM D2"/>
    <property type="match status" value="1"/>
</dbReference>
<dbReference type="CDD" id="cd01720">
    <property type="entry name" value="Sm_D2"/>
    <property type="match status" value="1"/>
</dbReference>
<dbReference type="GO" id="GO:0005682">
    <property type="term" value="C:U5 snRNP"/>
    <property type="evidence" value="ECO:0007669"/>
    <property type="project" value="UniProtKB-ARBA"/>
</dbReference>
<protein>
    <recommendedName>
        <fullName evidence="11 12">Small nuclear ribonucleoprotein Sm D2</fullName>
        <shortName evidence="12">Sm-D2</shortName>
    </recommendedName>
    <alternativeName>
        <fullName evidence="9 12">snRNP core protein D2</fullName>
    </alternativeName>
</protein>
<keyword evidence="8 12" id="KW-0687">Ribonucleoprotein</keyword>
<evidence type="ECO:0000256" key="7">
    <source>
        <dbReference type="ARBA" id="ARBA00023242"/>
    </source>
</evidence>
<dbReference type="GO" id="GO:0005829">
    <property type="term" value="C:cytosol"/>
    <property type="evidence" value="ECO:0007669"/>
    <property type="project" value="UniProtKB-SubCell"/>
</dbReference>
<dbReference type="InterPro" id="IPR047575">
    <property type="entry name" value="Sm"/>
</dbReference>
<evidence type="ECO:0000256" key="9">
    <source>
        <dbReference type="ARBA" id="ARBA00033125"/>
    </source>
</evidence>
<evidence type="ECO:0000313" key="14">
    <source>
        <dbReference type="EMBL" id="KAF2233428.1"/>
    </source>
</evidence>
<evidence type="ECO:0000256" key="2">
    <source>
        <dbReference type="ARBA" id="ARBA00004514"/>
    </source>
</evidence>
<dbReference type="GO" id="GO:0000974">
    <property type="term" value="C:Prp19 complex"/>
    <property type="evidence" value="ECO:0007669"/>
    <property type="project" value="UniProtKB-ARBA"/>
</dbReference>